<evidence type="ECO:0000256" key="4">
    <source>
        <dbReference type="ARBA" id="ARBA00021148"/>
    </source>
</evidence>
<keyword evidence="8 10" id="KW-0238">DNA-binding</keyword>
<comment type="pathway">
    <text evidence="2 10">Amino-acid biosynthesis; L-arginine biosynthesis [regulation].</text>
</comment>
<dbReference type="Pfam" id="PF01316">
    <property type="entry name" value="Arg_repressor"/>
    <property type="match status" value="1"/>
</dbReference>
<keyword evidence="7 10" id="KW-0805">Transcription regulation</keyword>
<dbReference type="HAMAP" id="MF_00173">
    <property type="entry name" value="Arg_repressor"/>
    <property type="match status" value="1"/>
</dbReference>
<dbReference type="PANTHER" id="PTHR34471">
    <property type="entry name" value="ARGININE REPRESSOR"/>
    <property type="match status" value="1"/>
</dbReference>
<sequence>MQKRNTLSQDLKILLLKGGATTQESLCQVLTSKGHQVNQSKISRLLRKLNAIKSKNEKGEMVYRLPHDSAPPPIYTPLSELILDILANETTIIIKCSPGSAQLIARFLDYQQCKILGTIAGDDSIFIAPQSVEDIEETLLLIKHFLSFKD</sequence>
<evidence type="ECO:0000256" key="7">
    <source>
        <dbReference type="ARBA" id="ARBA00023015"/>
    </source>
</evidence>
<dbReference type="GO" id="GO:0005737">
    <property type="term" value="C:cytoplasm"/>
    <property type="evidence" value="ECO:0007669"/>
    <property type="project" value="UniProtKB-SubCell"/>
</dbReference>
<proteinExistence type="inferred from homology"/>
<keyword evidence="9 10" id="KW-0804">Transcription</keyword>
<keyword evidence="14" id="KW-1185">Reference proteome</keyword>
<dbReference type="STRING" id="454.Lisr_2626"/>
<evidence type="ECO:0000256" key="5">
    <source>
        <dbReference type="ARBA" id="ARBA00022490"/>
    </source>
</evidence>
<dbReference type="GO" id="GO:0003677">
    <property type="term" value="F:DNA binding"/>
    <property type="evidence" value="ECO:0007669"/>
    <property type="project" value="UniProtKB-KW"/>
</dbReference>
<dbReference type="Pfam" id="PF02863">
    <property type="entry name" value="Arg_repressor_C"/>
    <property type="match status" value="1"/>
</dbReference>
<evidence type="ECO:0000259" key="12">
    <source>
        <dbReference type="Pfam" id="PF02863"/>
    </source>
</evidence>
<dbReference type="Gene3D" id="1.10.10.10">
    <property type="entry name" value="Winged helix-like DNA-binding domain superfamily/Winged helix DNA-binding domain"/>
    <property type="match status" value="1"/>
</dbReference>
<dbReference type="GO" id="GO:0051259">
    <property type="term" value="P:protein complex oligomerization"/>
    <property type="evidence" value="ECO:0007669"/>
    <property type="project" value="InterPro"/>
</dbReference>
<dbReference type="InterPro" id="IPR020899">
    <property type="entry name" value="Arg_repress_C"/>
</dbReference>
<dbReference type="RefSeq" id="WP_058502895.1">
    <property type="nucleotide sequence ID" value="NZ_CAAAJA010000051.1"/>
</dbReference>
<keyword evidence="5 10" id="KW-0963">Cytoplasm</keyword>
<dbReference type="GO" id="GO:1900079">
    <property type="term" value="P:regulation of arginine biosynthetic process"/>
    <property type="evidence" value="ECO:0007669"/>
    <property type="project" value="UniProtKB-UniRule"/>
</dbReference>
<protein>
    <recommendedName>
        <fullName evidence="4 10">Arginine repressor</fullName>
    </recommendedName>
</protein>
<evidence type="ECO:0000256" key="6">
    <source>
        <dbReference type="ARBA" id="ARBA00022571"/>
    </source>
</evidence>
<gene>
    <name evidence="10 13" type="primary">argR</name>
    <name evidence="13" type="ORF">Lisr_2626</name>
</gene>
<dbReference type="InterPro" id="IPR020900">
    <property type="entry name" value="Arg_repress_DNA-bd"/>
</dbReference>
<feature type="domain" description="Arginine repressor C-terminal" evidence="12">
    <location>
        <begin position="78"/>
        <end position="139"/>
    </location>
</feature>
<dbReference type="Gene3D" id="3.30.1360.40">
    <property type="match status" value="1"/>
</dbReference>
<dbReference type="UniPathway" id="UPA00068"/>
<reference evidence="13 14" key="1">
    <citation type="submission" date="2015-11" db="EMBL/GenBank/DDBJ databases">
        <title>Genomic analysis of 38 Legionella species identifies large and diverse effector repertoires.</title>
        <authorList>
            <person name="Burstein D."/>
            <person name="Amaro F."/>
            <person name="Zusman T."/>
            <person name="Lifshitz Z."/>
            <person name="Cohen O."/>
            <person name="Gilbert J.A."/>
            <person name="Pupko T."/>
            <person name="Shuman H.A."/>
            <person name="Segal G."/>
        </authorList>
    </citation>
    <scope>NUCLEOTIDE SEQUENCE [LARGE SCALE GENOMIC DNA]</scope>
    <source>
        <strain evidence="13 14">Bercovier 4</strain>
    </source>
</reference>
<dbReference type="InterPro" id="IPR036388">
    <property type="entry name" value="WH-like_DNA-bd_sf"/>
</dbReference>
<dbReference type="GO" id="GO:0006526">
    <property type="term" value="P:L-arginine biosynthetic process"/>
    <property type="evidence" value="ECO:0007669"/>
    <property type="project" value="UniProtKB-UniPathway"/>
</dbReference>
<dbReference type="PRINTS" id="PR01467">
    <property type="entry name" value="ARGREPRESSOR"/>
</dbReference>
<dbReference type="SUPFAM" id="SSF46785">
    <property type="entry name" value="Winged helix' DNA-binding domain"/>
    <property type="match status" value="1"/>
</dbReference>
<dbReference type="GO" id="GO:0034618">
    <property type="term" value="F:arginine binding"/>
    <property type="evidence" value="ECO:0007669"/>
    <property type="project" value="InterPro"/>
</dbReference>
<dbReference type="Proteomes" id="UP000054761">
    <property type="component" value="Unassembled WGS sequence"/>
</dbReference>
<evidence type="ECO:0000256" key="10">
    <source>
        <dbReference type="HAMAP-Rule" id="MF_00173"/>
    </source>
</evidence>
<keyword evidence="10" id="KW-0028">Amino-acid biosynthesis</keyword>
<dbReference type="InterPro" id="IPR036390">
    <property type="entry name" value="WH_DNA-bd_sf"/>
</dbReference>
<evidence type="ECO:0000256" key="3">
    <source>
        <dbReference type="ARBA" id="ARBA00008316"/>
    </source>
</evidence>
<evidence type="ECO:0000259" key="11">
    <source>
        <dbReference type="Pfam" id="PF01316"/>
    </source>
</evidence>
<evidence type="ECO:0000256" key="8">
    <source>
        <dbReference type="ARBA" id="ARBA00023125"/>
    </source>
</evidence>
<evidence type="ECO:0000256" key="1">
    <source>
        <dbReference type="ARBA" id="ARBA00004496"/>
    </source>
</evidence>
<evidence type="ECO:0000256" key="2">
    <source>
        <dbReference type="ARBA" id="ARBA00005040"/>
    </source>
</evidence>
<dbReference type="InterPro" id="IPR036251">
    <property type="entry name" value="Arg_repress_C_sf"/>
</dbReference>
<dbReference type="PANTHER" id="PTHR34471:SF1">
    <property type="entry name" value="ARGININE REPRESSOR"/>
    <property type="match status" value="1"/>
</dbReference>
<comment type="function">
    <text evidence="10">Regulates arginine biosynthesis genes.</text>
</comment>
<comment type="subcellular location">
    <subcellularLocation>
        <location evidence="1 10">Cytoplasm</location>
    </subcellularLocation>
</comment>
<evidence type="ECO:0000313" key="14">
    <source>
        <dbReference type="Proteomes" id="UP000054761"/>
    </source>
</evidence>
<evidence type="ECO:0000313" key="13">
    <source>
        <dbReference type="EMBL" id="KTD14398.1"/>
    </source>
</evidence>
<dbReference type="SUPFAM" id="SSF55252">
    <property type="entry name" value="C-terminal domain of arginine repressor"/>
    <property type="match status" value="1"/>
</dbReference>
<dbReference type="PATRIC" id="fig|454.4.peg.2883"/>
<feature type="domain" description="Arginine repressor DNA-binding" evidence="11">
    <location>
        <begin position="4"/>
        <end position="68"/>
    </location>
</feature>
<accession>A0A0W0V2P6</accession>
<organism evidence="13 14">
    <name type="scientific">Legionella israelensis</name>
    <dbReference type="NCBI Taxonomy" id="454"/>
    <lineage>
        <taxon>Bacteria</taxon>
        <taxon>Pseudomonadati</taxon>
        <taxon>Pseudomonadota</taxon>
        <taxon>Gammaproteobacteria</taxon>
        <taxon>Legionellales</taxon>
        <taxon>Legionellaceae</taxon>
        <taxon>Legionella</taxon>
    </lineage>
</organism>
<dbReference type="GO" id="GO:0003700">
    <property type="term" value="F:DNA-binding transcription factor activity"/>
    <property type="evidence" value="ECO:0007669"/>
    <property type="project" value="UniProtKB-UniRule"/>
</dbReference>
<dbReference type="AlphaFoldDB" id="A0A0W0V2P6"/>
<comment type="caution">
    <text evidence="13">The sequence shown here is derived from an EMBL/GenBank/DDBJ whole genome shotgun (WGS) entry which is preliminary data.</text>
</comment>
<dbReference type="EMBL" id="LNYH01000149">
    <property type="protein sequence ID" value="KTD14398.1"/>
    <property type="molecule type" value="Genomic_DNA"/>
</dbReference>
<keyword evidence="6 10" id="KW-0055">Arginine biosynthesis</keyword>
<name>A0A0W0V2P6_9GAMM</name>
<comment type="similarity">
    <text evidence="3 10">Belongs to the ArgR family.</text>
</comment>
<keyword evidence="10" id="KW-0678">Repressor</keyword>
<evidence type="ECO:0000256" key="9">
    <source>
        <dbReference type="ARBA" id="ARBA00023163"/>
    </source>
</evidence>
<dbReference type="OrthoDB" id="7060358at2"/>
<dbReference type="InterPro" id="IPR001669">
    <property type="entry name" value="Arg_repress"/>
</dbReference>